<dbReference type="InterPro" id="IPR046345">
    <property type="entry name" value="TraB_PrgY-like"/>
</dbReference>
<accession>A0ABQ7GXT6</accession>
<comment type="caution">
    <text evidence="2">The sequence shown here is derived from an EMBL/GenBank/DDBJ whole genome shotgun (WGS) entry which is preliminary data.</text>
</comment>
<name>A0ABQ7GXT6_DUNSA</name>
<sequence>MGLLYMIGSEGTKKRALLDGPPPGYDFRATTSAATRAVVLQEYPQLLPLVDRGVLVLWQRSSGYVERREDGYREPERVFIVATAHVSSQSAADVDQVIQAVRPENVVVELCRSRTAAMVDSDQHQEQQQPKQQQPFVLSMGSSGSSGSNSGDGSSDSNGAHLGRGSDGGSSQGAVQLPPPNATEELDSPQGSGTSNALGVGVAGRNLLSLSGSSSDGGMLGALQRSASLGGQSGLLLRLLLSSLTKRTAGALGVRGGGEFLAARRAAEAVEAQLIAPLIRERDVYLAWSLKRSKAVNGTRQVVGVVGAGHVKGVVWALEQDAGGDTLRFSDLVSNKNKRRSKQQQQAEAVGRLALELVLGAALYWAWLQYRGEA</sequence>
<feature type="region of interest" description="Disordered" evidence="1">
    <location>
        <begin position="118"/>
        <end position="198"/>
    </location>
</feature>
<proteinExistence type="predicted"/>
<protein>
    <submittedName>
        <fullName evidence="2">Uncharacterized protein</fullName>
    </submittedName>
</protein>
<dbReference type="PANTHER" id="PTHR21530:SF0">
    <property type="entry name" value="TRAB FAMILY PROTEIN"/>
    <property type="match status" value="1"/>
</dbReference>
<evidence type="ECO:0000256" key="1">
    <source>
        <dbReference type="SAM" id="MobiDB-lite"/>
    </source>
</evidence>
<evidence type="ECO:0000313" key="2">
    <source>
        <dbReference type="EMBL" id="KAF5839415.1"/>
    </source>
</evidence>
<keyword evidence="3" id="KW-1185">Reference proteome</keyword>
<evidence type="ECO:0000313" key="3">
    <source>
        <dbReference type="Proteomes" id="UP000815325"/>
    </source>
</evidence>
<gene>
    <name evidence="2" type="ORF">DUNSADRAFT_817</name>
</gene>
<dbReference type="PANTHER" id="PTHR21530">
    <property type="entry name" value="PHEROMONE SHUTDOWN PROTEIN"/>
    <property type="match status" value="1"/>
</dbReference>
<dbReference type="Proteomes" id="UP000815325">
    <property type="component" value="Unassembled WGS sequence"/>
</dbReference>
<feature type="compositionally biased region" description="Low complexity" evidence="1">
    <location>
        <begin position="141"/>
        <end position="159"/>
    </location>
</feature>
<organism evidence="2 3">
    <name type="scientific">Dunaliella salina</name>
    <name type="common">Green alga</name>
    <name type="synonym">Protococcus salinus</name>
    <dbReference type="NCBI Taxonomy" id="3046"/>
    <lineage>
        <taxon>Eukaryota</taxon>
        <taxon>Viridiplantae</taxon>
        <taxon>Chlorophyta</taxon>
        <taxon>core chlorophytes</taxon>
        <taxon>Chlorophyceae</taxon>
        <taxon>CS clade</taxon>
        <taxon>Chlamydomonadales</taxon>
        <taxon>Dunaliellaceae</taxon>
        <taxon>Dunaliella</taxon>
    </lineage>
</organism>
<reference evidence="2" key="1">
    <citation type="submission" date="2017-08" db="EMBL/GenBank/DDBJ databases">
        <authorList>
            <person name="Polle J.E."/>
            <person name="Barry K."/>
            <person name="Cushman J."/>
            <person name="Schmutz J."/>
            <person name="Tran D."/>
            <person name="Hathwaick L.T."/>
            <person name="Yim W.C."/>
            <person name="Jenkins J."/>
            <person name="Mckie-Krisberg Z.M."/>
            <person name="Prochnik S."/>
            <person name="Lindquist E."/>
            <person name="Dockter R.B."/>
            <person name="Adam C."/>
            <person name="Molina H."/>
            <person name="Bunkerborg J."/>
            <person name="Jin E."/>
            <person name="Buchheim M."/>
            <person name="Magnuson J."/>
        </authorList>
    </citation>
    <scope>NUCLEOTIDE SEQUENCE</scope>
    <source>
        <strain evidence="2">CCAP 19/18</strain>
    </source>
</reference>
<dbReference type="EMBL" id="MU069544">
    <property type="protein sequence ID" value="KAF5839415.1"/>
    <property type="molecule type" value="Genomic_DNA"/>
</dbReference>